<evidence type="ECO:0000313" key="3">
    <source>
        <dbReference type="EMBL" id="KAF9520157.1"/>
    </source>
</evidence>
<dbReference type="OrthoDB" id="1923667at2759"/>
<keyword evidence="4" id="KW-1185">Reference proteome</keyword>
<sequence>MDHQAPKLNRLADAKSPYLLQHATNPVDWYEWSPAAFTMARERNVPIFLSVGYSACHWCHVLAHESFEDLEVAKVMNEKFLNIKVDREERPDVDALYMTFLQATSGGGGWPMSIFLTPTLKPIFAATYLPRIQFISILRNISSIWTEKQDEVISSSTDILNQLRAATAPAPPTSLSLGTSLHSLSSKLYDDLSSKFDIRYGGFGQRGPKFPTPAQTLDFLATYAVLSPPPSSEADTTQPTGDPKTCGHDGYSNLRGIWEGGIRDHIGGGIARYSVDERWHVPHFEKMLYDQAQLSISALSLSLLAPRLLSSTSDRQLLRDLTANILEYVERDLFSNRDARQGGNSAAFWSAEDADSRKAFEGPGKIKRAGEGAFYVWTAQEIDGIFLSHGLTKGTKAAEVFKRRFGIKDEGNVDPVTDIEGELRHQNVLYHAASVEQVAKDCDLSVEETERLLTISLTILKEWRDENRPRPHLDDKIVAGWNGLMISSYALASLLLPKDGSYPIQSRALNIAEQAAHFVLQNMVDEATYELHRTWRDGDKGPRGQADDYAFFIRGLLDLYEASGKEYYLLQAIRLQETQDRLFWDEKNGGYFTSVEDEYILIRQKDNQDGAEPSAVSITISNLSRLSHFDSSHAELYLSRITDTSALLSSMLEQTPRAVAASLAALLCHQAGHRQFIVLGSPSSPTVQEYINIIRGETFIPNGVLIRIDPDALPTGLAARNEVIKDIVDYVERQRAAGKPIEENVRLCEGFTCQLPVKTLEQVRKLVL</sequence>
<dbReference type="PANTHER" id="PTHR42899">
    <property type="entry name" value="SPERMATOGENESIS-ASSOCIATED PROTEIN 20"/>
    <property type="match status" value="1"/>
</dbReference>
<dbReference type="SUPFAM" id="SSF48208">
    <property type="entry name" value="Six-hairpin glycosidases"/>
    <property type="match status" value="1"/>
</dbReference>
<dbReference type="PANTHER" id="PTHR42899:SF1">
    <property type="entry name" value="SPERMATOGENESIS-ASSOCIATED PROTEIN 20"/>
    <property type="match status" value="1"/>
</dbReference>
<dbReference type="InterPro" id="IPR004879">
    <property type="entry name" value="Ssp411-like_TRX"/>
</dbReference>
<dbReference type="InterPro" id="IPR024705">
    <property type="entry name" value="Ssp411"/>
</dbReference>
<dbReference type="InterPro" id="IPR012341">
    <property type="entry name" value="6hp_glycosidase-like_sf"/>
</dbReference>
<dbReference type="EMBL" id="MU128913">
    <property type="protein sequence ID" value="KAF9520157.1"/>
    <property type="molecule type" value="Genomic_DNA"/>
</dbReference>
<organism evidence="3 4">
    <name type="scientific">Hydnum rufescens UP504</name>
    <dbReference type="NCBI Taxonomy" id="1448309"/>
    <lineage>
        <taxon>Eukaryota</taxon>
        <taxon>Fungi</taxon>
        <taxon>Dikarya</taxon>
        <taxon>Basidiomycota</taxon>
        <taxon>Agaricomycotina</taxon>
        <taxon>Agaricomycetes</taxon>
        <taxon>Cantharellales</taxon>
        <taxon>Hydnaceae</taxon>
        <taxon>Hydnum</taxon>
    </lineage>
</organism>
<feature type="region of interest" description="Disordered" evidence="1">
    <location>
        <begin position="229"/>
        <end position="248"/>
    </location>
</feature>
<dbReference type="AlphaFoldDB" id="A0A9P6B9U3"/>
<dbReference type="Proteomes" id="UP000886523">
    <property type="component" value="Unassembled WGS sequence"/>
</dbReference>
<dbReference type="InterPro" id="IPR036249">
    <property type="entry name" value="Thioredoxin-like_sf"/>
</dbReference>
<dbReference type="Gene3D" id="3.40.30.10">
    <property type="entry name" value="Glutaredoxin"/>
    <property type="match status" value="1"/>
</dbReference>
<name>A0A9P6B9U3_9AGAM</name>
<dbReference type="Pfam" id="PF03190">
    <property type="entry name" value="Thioredox_DsbH"/>
    <property type="match status" value="1"/>
</dbReference>
<dbReference type="SUPFAM" id="SSF52833">
    <property type="entry name" value="Thioredoxin-like"/>
    <property type="match status" value="1"/>
</dbReference>
<accession>A0A9P6B9U3</accession>
<evidence type="ECO:0000256" key="1">
    <source>
        <dbReference type="SAM" id="MobiDB-lite"/>
    </source>
</evidence>
<dbReference type="InterPro" id="IPR008928">
    <property type="entry name" value="6-hairpin_glycosidase_sf"/>
</dbReference>
<feature type="domain" description="Spermatogenesis-associated protein 20-like TRX" evidence="2">
    <location>
        <begin position="9"/>
        <end position="163"/>
    </location>
</feature>
<comment type="caution">
    <text evidence="3">The sequence shown here is derived from an EMBL/GenBank/DDBJ whole genome shotgun (WGS) entry which is preliminary data.</text>
</comment>
<gene>
    <name evidence="3" type="ORF">BS47DRAFT_1451684</name>
</gene>
<dbReference type="PIRSF" id="PIRSF006402">
    <property type="entry name" value="UCP006402_thioredoxin"/>
    <property type="match status" value="1"/>
</dbReference>
<proteinExistence type="predicted"/>
<dbReference type="GO" id="GO:0003824">
    <property type="term" value="F:catalytic activity"/>
    <property type="evidence" value="ECO:0007669"/>
    <property type="project" value="UniProtKB-ARBA"/>
</dbReference>
<evidence type="ECO:0000259" key="2">
    <source>
        <dbReference type="Pfam" id="PF03190"/>
    </source>
</evidence>
<dbReference type="Gene3D" id="1.50.10.10">
    <property type="match status" value="1"/>
</dbReference>
<dbReference type="GO" id="GO:0005975">
    <property type="term" value="P:carbohydrate metabolic process"/>
    <property type="evidence" value="ECO:0007669"/>
    <property type="project" value="InterPro"/>
</dbReference>
<reference evidence="3" key="1">
    <citation type="journal article" date="2020" name="Nat. Commun.">
        <title>Large-scale genome sequencing of mycorrhizal fungi provides insights into the early evolution of symbiotic traits.</title>
        <authorList>
            <person name="Miyauchi S."/>
            <person name="Kiss E."/>
            <person name="Kuo A."/>
            <person name="Drula E."/>
            <person name="Kohler A."/>
            <person name="Sanchez-Garcia M."/>
            <person name="Morin E."/>
            <person name="Andreopoulos B."/>
            <person name="Barry K.W."/>
            <person name="Bonito G."/>
            <person name="Buee M."/>
            <person name="Carver A."/>
            <person name="Chen C."/>
            <person name="Cichocki N."/>
            <person name="Clum A."/>
            <person name="Culley D."/>
            <person name="Crous P.W."/>
            <person name="Fauchery L."/>
            <person name="Girlanda M."/>
            <person name="Hayes R.D."/>
            <person name="Keri Z."/>
            <person name="LaButti K."/>
            <person name="Lipzen A."/>
            <person name="Lombard V."/>
            <person name="Magnuson J."/>
            <person name="Maillard F."/>
            <person name="Murat C."/>
            <person name="Nolan M."/>
            <person name="Ohm R.A."/>
            <person name="Pangilinan J."/>
            <person name="Pereira M.F."/>
            <person name="Perotto S."/>
            <person name="Peter M."/>
            <person name="Pfister S."/>
            <person name="Riley R."/>
            <person name="Sitrit Y."/>
            <person name="Stielow J.B."/>
            <person name="Szollosi G."/>
            <person name="Zifcakova L."/>
            <person name="Stursova M."/>
            <person name="Spatafora J.W."/>
            <person name="Tedersoo L."/>
            <person name="Vaario L.M."/>
            <person name="Yamada A."/>
            <person name="Yan M."/>
            <person name="Wang P."/>
            <person name="Xu J."/>
            <person name="Bruns T."/>
            <person name="Baldrian P."/>
            <person name="Vilgalys R."/>
            <person name="Dunand C."/>
            <person name="Henrissat B."/>
            <person name="Grigoriev I.V."/>
            <person name="Hibbett D."/>
            <person name="Nagy L.G."/>
            <person name="Martin F.M."/>
        </authorList>
    </citation>
    <scope>NUCLEOTIDE SEQUENCE</scope>
    <source>
        <strain evidence="3">UP504</strain>
    </source>
</reference>
<protein>
    <recommendedName>
        <fullName evidence="2">Spermatogenesis-associated protein 20-like TRX domain-containing protein</fullName>
    </recommendedName>
</protein>
<evidence type="ECO:0000313" key="4">
    <source>
        <dbReference type="Proteomes" id="UP000886523"/>
    </source>
</evidence>
<dbReference type="CDD" id="cd02955">
    <property type="entry name" value="SSP411"/>
    <property type="match status" value="1"/>
</dbReference>